<proteinExistence type="predicted"/>
<dbReference type="InterPro" id="IPR019207">
    <property type="entry name" value="DUF2092"/>
</dbReference>
<dbReference type="PANTHER" id="PTHR37507:SF2">
    <property type="entry name" value="SPORULATION PROTEIN YDCC"/>
    <property type="match status" value="1"/>
</dbReference>
<dbReference type="EMBL" id="RBKS01000001">
    <property type="protein sequence ID" value="RKR74923.1"/>
    <property type="molecule type" value="Genomic_DNA"/>
</dbReference>
<dbReference type="InterPro" id="IPR029046">
    <property type="entry name" value="LolA/LolB/LppX"/>
</dbReference>
<accession>A0A495IFY1</accession>
<sequence length="393" mass="40026">MTLESPTSKARLRWIPALAVPAAVVAAVIAVPQMANADVKLPSKTPAAIVALAESSQGVSFSGTVSETANLGLPDISSSALGGGSDSDSVSSALSQLTGTHTAKVYVSGTTASRIQTLDNLAERDVIRNGDSIWTYDSKSNSAVHITLPAKGVHATPQTDTGQASMTPQSVTAEVLKNVKKYSTVSTSENVKVAGRTAYGLTVTPKTSKTLVKSVTLDIDSATGVPLRATILAKGQTKPAFEVGFTDISFSNPSASVFSFTPPKGASVKNVSPAEHSGLAHGVQPGVQTQSGEAATAQQKAQAKYKSALAKYDPQVLGSGWTTILSATLPNGAAGLSAGGGQSSQLLNQVLTRVDGGRVLQTALVSVYISDSGKVYVGAVSAATLEAEAASQK</sequence>
<dbReference type="AlphaFoldDB" id="A0A495IFY1"/>
<dbReference type="RefSeq" id="WP_121369780.1">
    <property type="nucleotide sequence ID" value="NZ_RBKS01000001.1"/>
</dbReference>
<dbReference type="Gene3D" id="2.50.20.10">
    <property type="entry name" value="Lipoprotein localisation LolA/LolB/LppX"/>
    <property type="match status" value="1"/>
</dbReference>
<organism evidence="1 2">
    <name type="scientific">Frondihabitans australicus</name>
    <dbReference type="NCBI Taxonomy" id="386892"/>
    <lineage>
        <taxon>Bacteria</taxon>
        <taxon>Bacillati</taxon>
        <taxon>Actinomycetota</taxon>
        <taxon>Actinomycetes</taxon>
        <taxon>Micrococcales</taxon>
        <taxon>Microbacteriaceae</taxon>
        <taxon>Frondihabitans</taxon>
    </lineage>
</organism>
<dbReference type="OrthoDB" id="4822274at2"/>
<dbReference type="PANTHER" id="PTHR37507">
    <property type="entry name" value="SPORULATION PROTEIN YDCC"/>
    <property type="match status" value="1"/>
</dbReference>
<dbReference type="Pfam" id="PF09865">
    <property type="entry name" value="DUF2092"/>
    <property type="match status" value="1"/>
</dbReference>
<protein>
    <submittedName>
        <fullName evidence="1">Uncharacterized protein DUF2092</fullName>
    </submittedName>
</protein>
<dbReference type="InterPro" id="IPR052944">
    <property type="entry name" value="Sporulation_related"/>
</dbReference>
<name>A0A495IFY1_9MICO</name>
<gene>
    <name evidence="1" type="ORF">C8E83_2057</name>
</gene>
<comment type="caution">
    <text evidence="1">The sequence shown here is derived from an EMBL/GenBank/DDBJ whole genome shotgun (WGS) entry which is preliminary data.</text>
</comment>
<evidence type="ECO:0000313" key="1">
    <source>
        <dbReference type="EMBL" id="RKR74923.1"/>
    </source>
</evidence>
<reference evidence="1 2" key="1">
    <citation type="submission" date="2018-10" db="EMBL/GenBank/DDBJ databases">
        <title>Sequencing the genomes of 1000 actinobacteria strains.</title>
        <authorList>
            <person name="Klenk H.-P."/>
        </authorList>
    </citation>
    <scope>NUCLEOTIDE SEQUENCE [LARGE SCALE GENOMIC DNA]</scope>
    <source>
        <strain evidence="1 2">DSM 17894</strain>
    </source>
</reference>
<dbReference type="SUPFAM" id="SSF89392">
    <property type="entry name" value="Prokaryotic lipoproteins and lipoprotein localization factors"/>
    <property type="match status" value="1"/>
</dbReference>
<evidence type="ECO:0000313" key="2">
    <source>
        <dbReference type="Proteomes" id="UP000280008"/>
    </source>
</evidence>
<dbReference type="Proteomes" id="UP000280008">
    <property type="component" value="Unassembled WGS sequence"/>
</dbReference>
<keyword evidence="2" id="KW-1185">Reference proteome</keyword>